<sequence length="316" mass="35460">MVSLLLCLLTAAYTSYPAKALAGATVVPEGNRNASQPRIPFSSARRTAANQSSYDAKFDRVVAVLRRDGSLIRSIKRVAAIYDIDPVHMIGAIIGEHTYNYDSLDSAQSYYVKALAYAGISLDFAYGGENVEDFVQRDAFDTCRAQGRDSNRLWTCYERVWERSFRNRHVDGVRYANKNFNETFFQPLFAGQSFGLGQLSPLTVLKMNDRVKRTSGLPTLTARDANEVYRATMDPTISLHYMAAVLRDSIDAYRRVAGVDISNNPGLTATLYNLGDPWGRATRYREARAAGRVTWPQENYYGWLVNSRLSTLRSLL</sequence>
<evidence type="ECO:0000313" key="3">
    <source>
        <dbReference type="Proteomes" id="UP000541109"/>
    </source>
</evidence>
<dbReference type="EMBL" id="JACFXV010000029">
    <property type="protein sequence ID" value="MBA5775792.1"/>
    <property type="molecule type" value="Genomic_DNA"/>
</dbReference>
<reference evidence="2 3" key="1">
    <citation type="submission" date="2020-07" db="EMBL/GenBank/DDBJ databases">
        <title>Stappia sp., F7233, whole genome shotgun sequencing project.</title>
        <authorList>
            <person name="Jiang S."/>
            <person name="Liu Z.W."/>
            <person name="Du Z.J."/>
        </authorList>
    </citation>
    <scope>NUCLEOTIDE SEQUENCE [LARGE SCALE GENOMIC DNA]</scope>
    <source>
        <strain evidence="2 3">F7233</strain>
    </source>
</reference>
<dbReference type="Pfam" id="PF07182">
    <property type="entry name" value="DUF1402"/>
    <property type="match status" value="1"/>
</dbReference>
<gene>
    <name evidence="2" type="ORF">H2509_01480</name>
</gene>
<keyword evidence="3" id="KW-1185">Reference proteome</keyword>
<evidence type="ECO:0000256" key="1">
    <source>
        <dbReference type="SAM" id="SignalP"/>
    </source>
</evidence>
<dbReference type="Proteomes" id="UP000541109">
    <property type="component" value="Unassembled WGS sequence"/>
</dbReference>
<comment type="caution">
    <text evidence="2">The sequence shown here is derived from an EMBL/GenBank/DDBJ whole genome shotgun (WGS) entry which is preliminary data.</text>
</comment>
<proteinExistence type="predicted"/>
<dbReference type="InterPro" id="IPR009842">
    <property type="entry name" value="DUF1402"/>
</dbReference>
<dbReference type="AlphaFoldDB" id="A0A839AA28"/>
<feature type="chain" id="PRO_5032347875" evidence="1">
    <location>
        <begin position="21"/>
        <end position="316"/>
    </location>
</feature>
<accession>A0A839AA28</accession>
<evidence type="ECO:0000313" key="2">
    <source>
        <dbReference type="EMBL" id="MBA5775792.1"/>
    </source>
</evidence>
<keyword evidence="1" id="KW-0732">Signal</keyword>
<organism evidence="2 3">
    <name type="scientific">Stappia albiluteola</name>
    <dbReference type="NCBI Taxonomy" id="2758565"/>
    <lineage>
        <taxon>Bacteria</taxon>
        <taxon>Pseudomonadati</taxon>
        <taxon>Pseudomonadota</taxon>
        <taxon>Alphaproteobacteria</taxon>
        <taxon>Hyphomicrobiales</taxon>
        <taxon>Stappiaceae</taxon>
        <taxon>Stappia</taxon>
    </lineage>
</organism>
<name>A0A839AA28_9HYPH</name>
<dbReference type="RefSeq" id="WP_182161602.1">
    <property type="nucleotide sequence ID" value="NZ_JACFXV010000029.1"/>
</dbReference>
<feature type="signal peptide" evidence="1">
    <location>
        <begin position="1"/>
        <end position="20"/>
    </location>
</feature>
<protein>
    <submittedName>
        <fullName evidence="2">DUF1402 family protein</fullName>
    </submittedName>
</protein>